<feature type="transmembrane region" description="Helical" evidence="2">
    <location>
        <begin position="469"/>
        <end position="498"/>
    </location>
</feature>
<feature type="transmembrane region" description="Helical" evidence="2">
    <location>
        <begin position="1001"/>
        <end position="1024"/>
    </location>
</feature>
<feature type="transmembrane region" description="Helical" evidence="2">
    <location>
        <begin position="358"/>
        <end position="377"/>
    </location>
</feature>
<proteinExistence type="predicted"/>
<keyword evidence="2" id="KW-0472">Membrane</keyword>
<gene>
    <name evidence="3" type="ORF">BJEO58_01988</name>
</gene>
<evidence type="ECO:0000313" key="3">
    <source>
        <dbReference type="EMBL" id="SMY12394.1"/>
    </source>
</evidence>
<feature type="transmembrane region" description="Helical" evidence="2">
    <location>
        <begin position="518"/>
        <end position="547"/>
    </location>
</feature>
<protein>
    <recommendedName>
        <fullName evidence="5">Glycosyltransferase, GT2 family</fullName>
    </recommendedName>
</protein>
<reference evidence="4" key="1">
    <citation type="submission" date="2017-03" db="EMBL/GenBank/DDBJ databases">
        <authorList>
            <person name="Monnet C."/>
        </authorList>
    </citation>
    <scope>NUCLEOTIDE SEQUENCE [LARGE SCALE GENOMIC DNA]</scope>
    <source>
        <strain evidence="4">SJ5-8</strain>
    </source>
</reference>
<feature type="transmembrane region" description="Helical" evidence="2">
    <location>
        <begin position="645"/>
        <end position="666"/>
    </location>
</feature>
<name>A0A2H1L659_9MICO</name>
<feature type="transmembrane region" description="Helical" evidence="2">
    <location>
        <begin position="554"/>
        <end position="573"/>
    </location>
</feature>
<dbReference type="OrthoDB" id="3734530at2"/>
<feature type="transmembrane region" description="Helical" evidence="2">
    <location>
        <begin position="722"/>
        <end position="739"/>
    </location>
</feature>
<dbReference type="AlphaFoldDB" id="A0A2H1L659"/>
<keyword evidence="2" id="KW-0812">Transmembrane</keyword>
<feature type="transmembrane region" description="Helical" evidence="2">
    <location>
        <begin position="436"/>
        <end position="457"/>
    </location>
</feature>
<feature type="compositionally biased region" description="Low complexity" evidence="1">
    <location>
        <begin position="902"/>
        <end position="915"/>
    </location>
</feature>
<organism evidence="3 4">
    <name type="scientific">Brevibacterium jeotgali</name>
    <dbReference type="NCBI Taxonomy" id="1262550"/>
    <lineage>
        <taxon>Bacteria</taxon>
        <taxon>Bacillati</taxon>
        <taxon>Actinomycetota</taxon>
        <taxon>Actinomycetes</taxon>
        <taxon>Micrococcales</taxon>
        <taxon>Brevibacteriaceae</taxon>
        <taxon>Brevibacterium</taxon>
    </lineage>
</organism>
<sequence length="1030" mass="105368">MSLRITAVVGTDDGADLRGDRTSADIPGVSSVLSASARDTAEAIDRAVAHGAQWIWLLGARDEPAPDALSRLLDVAGSGDAVGLVGPGLRVSDSDRMVSAGVTTTAQGLRMNPVSPGEIDQGQFGRTEDVYAVDLPGALVSAEVIRSVGAPAATLSTSYRGIEYARRVRAAGFRVVLAPRAEVVVPAQTARALLSSPRPPRAVADVRAEHRYRLSRVRPSAAWRMSLLLWFSALGAAFGRLLSNDPRGAGNWMGAARRISRDRRAVAALRRLSPVAEPAPGLLATRQRLDTARRELRETGADGTAAWWMRHGPAGAGAGSRDGALAAGADEALNTGEELQSYSGVDVGPRRSALLHPLTGVLLLTSLAAILIGWRLFGPGSLTGGAMPRLDVGFGEALGRVLSLHDGAGLGSRTPADPLLSVLLVWSLPFLGHLDFAVRVLLVLALPAAALFAYAAAGRLTPRPSIRALLALVWSASPAFVVSLVEGRLGAVLAWLVLPVFVRALHSAVSRRSIEASAAAGLLLAIVCGGMPVLLIPAAVLVVVLVVRTRALRLVWALVPVLALTGSWLVAAVRRPDALLTDPGAVLPYPVARSWILALGWPEVPVSQALAGTGAAPYVFLILLVSLPLVVAAGAAYFRRGAPDDLVIGSTALTVLGLCLAIAQSMTAAGLTAHRLVAAWPAAGLALFTLGLCGLLAASLVRTPGRRGTTSALPSRRRSRTVVVAAAGSAALVLAALSLDASVGGTEVERTAEDRLPVFAGERATGPLAQRTLILDAADGEVTGRVVGATGGTVLESSTLTGAAQLHGFGPRRAPVALDPADTALAGAVGRLTAEGGGAAGEALSALGIGFVVLTGDEGAALDDATRSVSGATGLTRLGTAEQGLLWQVSDAGAVDQDEPAADSAGAAADPDASEQTGTEVAWARVVDADGRSAPVPVTDGTAEIPAGPSGRRLVLAERAGVTSAAIDGDRLAAGDPAQGWAQSFLLPEDAVTVAFSATPAWYRAVTVAGWVLLLVTAVVSVPIGRGSRR</sequence>
<dbReference type="EMBL" id="FXZM01000009">
    <property type="protein sequence ID" value="SMY12394.1"/>
    <property type="molecule type" value="Genomic_DNA"/>
</dbReference>
<dbReference type="RefSeq" id="WP_101589327.1">
    <property type="nucleotide sequence ID" value="NZ_FXZM01000009.1"/>
</dbReference>
<dbReference type="InterPro" id="IPR029044">
    <property type="entry name" value="Nucleotide-diphossugar_trans"/>
</dbReference>
<feature type="region of interest" description="Disordered" evidence="1">
    <location>
        <begin position="896"/>
        <end position="917"/>
    </location>
</feature>
<evidence type="ECO:0000313" key="4">
    <source>
        <dbReference type="Proteomes" id="UP000234462"/>
    </source>
</evidence>
<dbReference type="SUPFAM" id="SSF53448">
    <property type="entry name" value="Nucleotide-diphospho-sugar transferases"/>
    <property type="match status" value="1"/>
</dbReference>
<dbReference type="Gene3D" id="3.90.550.10">
    <property type="entry name" value="Spore Coat Polysaccharide Biosynthesis Protein SpsA, Chain A"/>
    <property type="match status" value="1"/>
</dbReference>
<feature type="transmembrane region" description="Helical" evidence="2">
    <location>
        <begin position="678"/>
        <end position="701"/>
    </location>
</feature>
<evidence type="ECO:0000256" key="2">
    <source>
        <dbReference type="SAM" id="Phobius"/>
    </source>
</evidence>
<keyword evidence="2" id="KW-1133">Transmembrane helix</keyword>
<evidence type="ECO:0000256" key="1">
    <source>
        <dbReference type="SAM" id="MobiDB-lite"/>
    </source>
</evidence>
<keyword evidence="4" id="KW-1185">Reference proteome</keyword>
<evidence type="ECO:0008006" key="5">
    <source>
        <dbReference type="Google" id="ProtNLM"/>
    </source>
</evidence>
<feature type="transmembrane region" description="Helical" evidence="2">
    <location>
        <begin position="615"/>
        <end position="638"/>
    </location>
</feature>
<dbReference type="Proteomes" id="UP000234462">
    <property type="component" value="Unassembled WGS sequence"/>
</dbReference>
<feature type="transmembrane region" description="Helical" evidence="2">
    <location>
        <begin position="221"/>
        <end position="243"/>
    </location>
</feature>
<accession>A0A2H1L659</accession>